<dbReference type="KEGG" id="qsa:O6P43_029846"/>
<comment type="caution">
    <text evidence="2">The sequence shown here is derived from an EMBL/GenBank/DDBJ whole genome shotgun (WGS) entry which is preliminary data.</text>
</comment>
<dbReference type="InterPro" id="IPR026960">
    <property type="entry name" value="RVT-Znf"/>
</dbReference>
<evidence type="ECO:0000313" key="3">
    <source>
        <dbReference type="Proteomes" id="UP001163823"/>
    </source>
</evidence>
<evidence type="ECO:0000313" key="2">
    <source>
        <dbReference type="EMBL" id="KAJ7949518.1"/>
    </source>
</evidence>
<organism evidence="2 3">
    <name type="scientific">Quillaja saponaria</name>
    <name type="common">Soap bark tree</name>
    <dbReference type="NCBI Taxonomy" id="32244"/>
    <lineage>
        <taxon>Eukaryota</taxon>
        <taxon>Viridiplantae</taxon>
        <taxon>Streptophyta</taxon>
        <taxon>Embryophyta</taxon>
        <taxon>Tracheophyta</taxon>
        <taxon>Spermatophyta</taxon>
        <taxon>Magnoliopsida</taxon>
        <taxon>eudicotyledons</taxon>
        <taxon>Gunneridae</taxon>
        <taxon>Pentapetalae</taxon>
        <taxon>rosids</taxon>
        <taxon>fabids</taxon>
        <taxon>Fabales</taxon>
        <taxon>Quillajaceae</taxon>
        <taxon>Quillaja</taxon>
    </lineage>
</organism>
<reference evidence="2" key="1">
    <citation type="journal article" date="2023" name="Science">
        <title>Elucidation of the pathway for biosynthesis of saponin adjuvants from the soapbark tree.</title>
        <authorList>
            <person name="Reed J."/>
            <person name="Orme A."/>
            <person name="El-Demerdash A."/>
            <person name="Owen C."/>
            <person name="Martin L.B.B."/>
            <person name="Misra R.C."/>
            <person name="Kikuchi S."/>
            <person name="Rejzek M."/>
            <person name="Martin A.C."/>
            <person name="Harkess A."/>
            <person name="Leebens-Mack J."/>
            <person name="Louveau T."/>
            <person name="Stephenson M.J."/>
            <person name="Osbourn A."/>
        </authorList>
    </citation>
    <scope>NUCLEOTIDE SEQUENCE</scope>
    <source>
        <strain evidence="2">S10</strain>
    </source>
</reference>
<dbReference type="Pfam" id="PF13966">
    <property type="entry name" value="zf-RVT"/>
    <property type="match status" value="1"/>
</dbReference>
<dbReference type="Proteomes" id="UP001163823">
    <property type="component" value="Chromosome 12"/>
</dbReference>
<sequence>MTQFWNNGAPMNFMLEGLIQPLKNWNYHTFGNLTIRKRRVMARLKGIRMALDRNASDSLARLESSLLGLAQRRLDDEEVCTAVKEYVDDHGNWNLDMIRSVLPHEACMKILSMLPANSENGQDRIAWGEWTTGLFSTRSAYGMLTKEDMTMENKLWKTIWKWDGQYRVCLFLWRVAQNGILTNVKRAIWFDGASPICGGCGVENEFLLHMVRD</sequence>
<dbReference type="AlphaFoldDB" id="A0AAD7L109"/>
<protein>
    <submittedName>
        <fullName evidence="2">Ribonuclease H</fullName>
    </submittedName>
</protein>
<feature type="domain" description="Reverse transcriptase zinc-binding" evidence="1">
    <location>
        <begin position="135"/>
        <end position="211"/>
    </location>
</feature>
<dbReference type="EMBL" id="JARAOO010000012">
    <property type="protein sequence ID" value="KAJ7949518.1"/>
    <property type="molecule type" value="Genomic_DNA"/>
</dbReference>
<accession>A0AAD7L109</accession>
<evidence type="ECO:0000259" key="1">
    <source>
        <dbReference type="Pfam" id="PF13966"/>
    </source>
</evidence>
<proteinExistence type="predicted"/>
<keyword evidence="3" id="KW-1185">Reference proteome</keyword>
<name>A0AAD7L109_QUISA</name>
<gene>
    <name evidence="2" type="ORF">O6P43_029846</name>
</gene>